<dbReference type="Proteomes" id="UP001271263">
    <property type="component" value="Unassembled WGS sequence"/>
</dbReference>
<name>A0AAW8NID4_9GAMM</name>
<feature type="signal peptide" evidence="1">
    <location>
        <begin position="1"/>
        <end position="33"/>
    </location>
</feature>
<evidence type="ECO:0000256" key="1">
    <source>
        <dbReference type="SAM" id="SignalP"/>
    </source>
</evidence>
<evidence type="ECO:0000313" key="5">
    <source>
        <dbReference type="Proteomes" id="UP001271263"/>
    </source>
</evidence>
<feature type="chain" id="PRO_5043790670" description="Tail specific protease domain-containing protein" evidence="1">
    <location>
        <begin position="34"/>
        <end position="513"/>
    </location>
</feature>
<accession>A0AAW8NID4</accession>
<evidence type="ECO:0000313" key="3">
    <source>
        <dbReference type="EMBL" id="MDW4825482.1"/>
    </source>
</evidence>
<dbReference type="AlphaFoldDB" id="A0AAW8NID4"/>
<dbReference type="EMBL" id="JAPMLE010000001">
    <property type="protein sequence ID" value="MDR8522490.1"/>
    <property type="molecule type" value="Genomic_DNA"/>
</dbReference>
<dbReference type="InterPro" id="IPR029045">
    <property type="entry name" value="ClpP/crotonase-like_dom_sf"/>
</dbReference>
<proteinExistence type="predicted"/>
<sequence length="513" mass="57183">MTLSYKGIFNAFLLLICVSAMLLSYLSFAPAKASNQLNYHQYQQDIKQLLQEIDQHSSFAALAPKQQVKINQIAARFLEQSQGFTSQKQLQGQLQHLLSQLNDPAVEVQLPHKTVLDTLPVNLHFDGQYWIAFTLEGEFIDADFPFLSHIDGLPISRWLQASEGYLAGSLKQSTTAQAQWLTHLSQLRVEIGLQHSDQALLTLSDGESHIQRSLALVASAKMPKAQQPNQELILRLPANVNETNIATLNQHLSRQRESAAPNALIIDIRAIKKPQPQLMAWLNKHVNQTDSLRSTTLAVMQYKRFAHARADRIASQYISITDLAFFEQTTLKNRGFDNQLNPNKAFSHYLVRRYSPASITPSSITSEQVPLFLHVDSSCEQECEWIALASKHWPQVALIGETTSGNLGPLYKLTLPNSGIQIQFSAGLTYTPDGQLFSGVGLAPEIPLNQQTSLQAAKQTKSLYDIQQVFKSRGLNLTLIGNHLVSKPDVSLNSEIQSDKRNGKLSSLQKPFG</sequence>
<comment type="caution">
    <text evidence="2">The sequence shown here is derived from an EMBL/GenBank/DDBJ whole genome shotgun (WGS) entry which is preliminary data.</text>
</comment>
<evidence type="ECO:0008006" key="6">
    <source>
        <dbReference type="Google" id="ProtNLM"/>
    </source>
</evidence>
<keyword evidence="5" id="KW-1185">Reference proteome</keyword>
<keyword evidence="1" id="KW-0732">Signal</keyword>
<organism evidence="2 4">
    <name type="scientific">Shewanella fidelis</name>
    <dbReference type="NCBI Taxonomy" id="173509"/>
    <lineage>
        <taxon>Bacteria</taxon>
        <taxon>Pseudomonadati</taxon>
        <taxon>Pseudomonadota</taxon>
        <taxon>Gammaproteobacteria</taxon>
        <taxon>Alteromonadales</taxon>
        <taxon>Shewanellaceae</taxon>
        <taxon>Shewanella</taxon>
    </lineage>
</organism>
<dbReference type="SUPFAM" id="SSF52096">
    <property type="entry name" value="ClpP/crotonase"/>
    <property type="match status" value="1"/>
</dbReference>
<dbReference type="RefSeq" id="WP_310653837.1">
    <property type="nucleotide sequence ID" value="NZ_JAPMLA010000007.1"/>
</dbReference>
<evidence type="ECO:0000313" key="2">
    <source>
        <dbReference type="EMBL" id="MDR8522490.1"/>
    </source>
</evidence>
<dbReference type="EMBL" id="JAPMLD010000007">
    <property type="protein sequence ID" value="MDW4825482.1"/>
    <property type="molecule type" value="Genomic_DNA"/>
</dbReference>
<reference evidence="3 5" key="1">
    <citation type="journal article" date="2022" name="bioRxiv">
        <title>Prophages regulate Shewanella fidelis 3313 motility and biofilm formation: implications for gut colonization dynamics in Ciona robusta.</title>
        <authorList>
            <person name="Natarajan O."/>
            <person name="Gibboney S.L."/>
            <person name="Young M.N."/>
            <person name="Lim S.J."/>
            <person name="Pluta N."/>
            <person name="Atkinson C.G."/>
            <person name="Leigh B.A."/>
            <person name="Liberti A."/>
            <person name="Kees E.D."/>
            <person name="Breitbart M."/>
            <person name="Gralnick J.A."/>
            <person name="Dishaw L.J."/>
        </authorList>
    </citation>
    <scope>NUCLEOTIDE SEQUENCE [LARGE SCALE GENOMIC DNA]</scope>
    <source>
        <strain evidence="3 5">JG4066</strain>
    </source>
</reference>
<dbReference type="Proteomes" id="UP001259340">
    <property type="component" value="Unassembled WGS sequence"/>
</dbReference>
<dbReference type="Gene3D" id="3.90.226.10">
    <property type="entry name" value="2-enoyl-CoA Hydratase, Chain A, domain 1"/>
    <property type="match status" value="1"/>
</dbReference>
<reference evidence="2" key="2">
    <citation type="submission" date="2022-11" db="EMBL/GenBank/DDBJ databases">
        <title>Prophages regulate Shewanella fidelis motility and biofilm formation: implications for gut colonization dynamics in Ciona robusta.</title>
        <authorList>
            <person name="Natarajan O."/>
            <person name="Gibboney S.L."/>
            <person name="Young M.N."/>
            <person name="Lim S.J."/>
            <person name="Pluta N."/>
            <person name="Atkinson C.G.F."/>
            <person name="Leigh B.A."/>
            <person name="Liberti A."/>
            <person name="Kees E."/>
            <person name="Breitbart M."/>
            <person name="Gralnick J."/>
            <person name="Dishaw L.J."/>
        </authorList>
    </citation>
    <scope>NUCLEOTIDE SEQUENCE</scope>
    <source>
        <strain evidence="2">3313</strain>
    </source>
</reference>
<gene>
    <name evidence="2" type="ORF">OS133_02105</name>
    <name evidence="3" type="ORF">OS134_15540</name>
</gene>
<protein>
    <recommendedName>
        <fullName evidence="6">Tail specific protease domain-containing protein</fullName>
    </recommendedName>
</protein>
<evidence type="ECO:0000313" key="4">
    <source>
        <dbReference type="Proteomes" id="UP001259340"/>
    </source>
</evidence>